<proteinExistence type="predicted"/>
<dbReference type="EMBL" id="CP101637">
    <property type="protein sequence ID" value="WMT83507.1"/>
    <property type="molecule type" value="Genomic_DNA"/>
</dbReference>
<evidence type="ECO:0008006" key="3">
    <source>
        <dbReference type="Google" id="ProtNLM"/>
    </source>
</evidence>
<gene>
    <name evidence="1" type="ORF">TEMA_40250</name>
</gene>
<protein>
    <recommendedName>
        <fullName evidence="3">DUF3794 domain-containing protein</fullName>
    </recommendedName>
</protein>
<evidence type="ECO:0000313" key="1">
    <source>
        <dbReference type="EMBL" id="WMT83507.1"/>
    </source>
</evidence>
<organism evidence="1 2">
    <name type="scientific">Terrisporobacter mayombei</name>
    <dbReference type="NCBI Taxonomy" id="1541"/>
    <lineage>
        <taxon>Bacteria</taxon>
        <taxon>Bacillati</taxon>
        <taxon>Bacillota</taxon>
        <taxon>Clostridia</taxon>
        <taxon>Peptostreptococcales</taxon>
        <taxon>Peptostreptococcaceae</taxon>
        <taxon>Terrisporobacter</taxon>
    </lineage>
</organism>
<reference evidence="1 2" key="1">
    <citation type="submission" date="2022-07" db="EMBL/GenBank/DDBJ databases">
        <title>Genome sequence of Terrisporobacter mayombei DSM6539.</title>
        <authorList>
            <person name="Boeer T."/>
            <person name="Bengelsdorf F.R."/>
            <person name="Daniel R."/>
            <person name="Poehlein A."/>
        </authorList>
    </citation>
    <scope>NUCLEOTIDE SEQUENCE [LARGE SCALE GENOMIC DNA]</scope>
    <source>
        <strain evidence="1 2">DSM 6539</strain>
    </source>
</reference>
<dbReference type="RefSeq" id="WP_228105942.1">
    <property type="nucleotide sequence ID" value="NZ_CP101637.1"/>
</dbReference>
<name>A0ABY9Q6I0_9FIRM</name>
<sequence>MENVYYSIPLKRNYIVNLSGNIKVKVKKSCTLSILPCLYQVCNKEQSYIKCNENLWFAQEIYLEEGEHIIPVIDTLNGFHTNYNDIDNLKRVGNLEFLLRFKINMINNVYIENFKINLTFIPSDKGIATEILDLNSNISLFPKDVKR</sequence>
<accession>A0ABY9Q6I0</accession>
<dbReference type="Proteomes" id="UP001235030">
    <property type="component" value="Chromosome"/>
</dbReference>
<evidence type="ECO:0000313" key="2">
    <source>
        <dbReference type="Proteomes" id="UP001235030"/>
    </source>
</evidence>
<keyword evidence="2" id="KW-1185">Reference proteome</keyword>